<protein>
    <submittedName>
        <fullName evidence="1">Uncharacterized protein</fullName>
    </submittedName>
</protein>
<dbReference type="AlphaFoldDB" id="A0A0E9RXB9"/>
<name>A0A0E9RXB9_ANGAN</name>
<reference evidence="1" key="2">
    <citation type="journal article" date="2015" name="Fish Shellfish Immunol.">
        <title>Early steps in the European eel (Anguilla anguilla)-Vibrio vulnificus interaction in the gills: Role of the RtxA13 toxin.</title>
        <authorList>
            <person name="Callol A."/>
            <person name="Pajuelo D."/>
            <person name="Ebbesson L."/>
            <person name="Teles M."/>
            <person name="MacKenzie S."/>
            <person name="Amaro C."/>
        </authorList>
    </citation>
    <scope>NUCLEOTIDE SEQUENCE</scope>
</reference>
<organism evidence="1">
    <name type="scientific">Anguilla anguilla</name>
    <name type="common">European freshwater eel</name>
    <name type="synonym">Muraena anguilla</name>
    <dbReference type="NCBI Taxonomy" id="7936"/>
    <lineage>
        <taxon>Eukaryota</taxon>
        <taxon>Metazoa</taxon>
        <taxon>Chordata</taxon>
        <taxon>Craniata</taxon>
        <taxon>Vertebrata</taxon>
        <taxon>Euteleostomi</taxon>
        <taxon>Actinopterygii</taxon>
        <taxon>Neopterygii</taxon>
        <taxon>Teleostei</taxon>
        <taxon>Anguilliformes</taxon>
        <taxon>Anguillidae</taxon>
        <taxon>Anguilla</taxon>
    </lineage>
</organism>
<proteinExistence type="predicted"/>
<sequence>MDFRPTNSSNKNLPPHLCQLRSNTCGLNCFTGQDQETCSNAEVTQITACSVTNVCLTDAD</sequence>
<evidence type="ECO:0000313" key="1">
    <source>
        <dbReference type="EMBL" id="JAH33844.1"/>
    </source>
</evidence>
<reference evidence="1" key="1">
    <citation type="submission" date="2014-11" db="EMBL/GenBank/DDBJ databases">
        <authorList>
            <person name="Amaro Gonzalez C."/>
        </authorList>
    </citation>
    <scope>NUCLEOTIDE SEQUENCE</scope>
</reference>
<dbReference type="EMBL" id="GBXM01074733">
    <property type="protein sequence ID" value="JAH33844.1"/>
    <property type="molecule type" value="Transcribed_RNA"/>
</dbReference>
<accession>A0A0E9RXB9</accession>